<evidence type="ECO:0000313" key="2">
    <source>
        <dbReference type="EMBL" id="RJF88092.1"/>
    </source>
</evidence>
<evidence type="ECO:0000313" key="3">
    <source>
        <dbReference type="Proteomes" id="UP000284605"/>
    </source>
</evidence>
<name>A0A418WDJ8_9PROT</name>
<protein>
    <recommendedName>
        <fullName evidence="4">Lipoprotein</fullName>
    </recommendedName>
</protein>
<evidence type="ECO:0008006" key="4">
    <source>
        <dbReference type="Google" id="ProtNLM"/>
    </source>
</evidence>
<feature type="chain" id="PRO_5019213781" description="Lipoprotein" evidence="1">
    <location>
        <begin position="32"/>
        <end position="183"/>
    </location>
</feature>
<reference evidence="2 3" key="1">
    <citation type="submission" date="2018-09" db="EMBL/GenBank/DDBJ databases">
        <authorList>
            <person name="Zhu H."/>
        </authorList>
    </citation>
    <scope>NUCLEOTIDE SEQUENCE [LARGE SCALE GENOMIC DNA]</scope>
    <source>
        <strain evidence="2 3">K1W22B-8</strain>
    </source>
</reference>
<sequence>MGIVPQRFSQAAAVALLATVLLAGCSSSKEAETAKAECPAMSVLSDAASLQQFRDGPGRTPDDVVYDVEVLDAKLLCDGPQGGQVTAQVGLSIYVRKGPAGKGLTEVTVPYFVTVTETNTRVLSRATYNSQVEFGNGKSSGGVIENVTVTVPLEGKSPYAFEVLTGIQLTPAQFAESRKRRGR</sequence>
<proteinExistence type="predicted"/>
<comment type="caution">
    <text evidence="2">The sequence shown here is derived from an EMBL/GenBank/DDBJ whole genome shotgun (WGS) entry which is preliminary data.</text>
</comment>
<dbReference type="AlphaFoldDB" id="A0A418WDJ8"/>
<evidence type="ECO:0000256" key="1">
    <source>
        <dbReference type="SAM" id="SignalP"/>
    </source>
</evidence>
<dbReference type="Proteomes" id="UP000284605">
    <property type="component" value="Unassembled WGS sequence"/>
</dbReference>
<gene>
    <name evidence="2" type="ORF">D3874_14575</name>
</gene>
<keyword evidence="3" id="KW-1185">Reference proteome</keyword>
<accession>A0A418WDJ8</accession>
<dbReference type="PROSITE" id="PS51257">
    <property type="entry name" value="PROKAR_LIPOPROTEIN"/>
    <property type="match status" value="1"/>
</dbReference>
<dbReference type="EMBL" id="QYUK01000011">
    <property type="protein sequence ID" value="RJF88092.1"/>
    <property type="molecule type" value="Genomic_DNA"/>
</dbReference>
<dbReference type="OrthoDB" id="8443104at2"/>
<dbReference type="RefSeq" id="WP_119778727.1">
    <property type="nucleotide sequence ID" value="NZ_QYUK01000011.1"/>
</dbReference>
<feature type="signal peptide" evidence="1">
    <location>
        <begin position="1"/>
        <end position="31"/>
    </location>
</feature>
<keyword evidence="1" id="KW-0732">Signal</keyword>
<organism evidence="2 3">
    <name type="scientific">Oleomonas cavernae</name>
    <dbReference type="NCBI Taxonomy" id="2320859"/>
    <lineage>
        <taxon>Bacteria</taxon>
        <taxon>Pseudomonadati</taxon>
        <taxon>Pseudomonadota</taxon>
        <taxon>Alphaproteobacteria</taxon>
        <taxon>Acetobacterales</taxon>
        <taxon>Acetobacteraceae</taxon>
        <taxon>Oleomonas</taxon>
    </lineage>
</organism>